<gene>
    <name evidence="3" type="ORF">ACFSUB_08230</name>
</gene>
<feature type="domain" description="Tail spike" evidence="1">
    <location>
        <begin position="108"/>
        <end position="336"/>
    </location>
</feature>
<dbReference type="EMBL" id="JBHUML010000002">
    <property type="protein sequence ID" value="MFD2705452.1"/>
    <property type="molecule type" value="Genomic_DNA"/>
</dbReference>
<comment type="caution">
    <text evidence="3">The sequence shown here is derived from an EMBL/GenBank/DDBJ whole genome shotgun (WGS) entry which is preliminary data.</text>
</comment>
<dbReference type="InterPro" id="IPR010572">
    <property type="entry name" value="Tail_dom"/>
</dbReference>
<dbReference type="InterPro" id="IPR044051">
    <property type="entry name" value="Prophage_tail_N"/>
</dbReference>
<dbReference type="Pfam" id="PF06605">
    <property type="entry name" value="Prophage_tail"/>
    <property type="match status" value="1"/>
</dbReference>
<evidence type="ECO:0000259" key="1">
    <source>
        <dbReference type="Pfam" id="PF06605"/>
    </source>
</evidence>
<feature type="domain" description="Prophage endopeptidase tail N-terminal" evidence="2">
    <location>
        <begin position="18"/>
        <end position="92"/>
    </location>
</feature>
<dbReference type="Proteomes" id="UP001597520">
    <property type="component" value="Unassembled WGS sequence"/>
</dbReference>
<dbReference type="NCBIfam" id="TIGR01665">
    <property type="entry name" value="put_anti_recept"/>
    <property type="match status" value="1"/>
</dbReference>
<keyword evidence="4" id="KW-1185">Reference proteome</keyword>
<protein>
    <submittedName>
        <fullName evidence="3">Phage tail spike protein</fullName>
    </submittedName>
</protein>
<organism evidence="3 4">
    <name type="scientific">Salibacterium lacus</name>
    <dbReference type="NCBI Taxonomy" id="1898109"/>
    <lineage>
        <taxon>Bacteria</taxon>
        <taxon>Bacillati</taxon>
        <taxon>Bacillota</taxon>
        <taxon>Bacilli</taxon>
        <taxon>Bacillales</taxon>
        <taxon>Bacillaceae</taxon>
    </lineage>
</organism>
<proteinExistence type="predicted"/>
<name>A0ABW5T259_9BACI</name>
<evidence type="ECO:0000259" key="2">
    <source>
        <dbReference type="Pfam" id="PF18994"/>
    </source>
</evidence>
<sequence>MANVDYIYLYDEYEEYFNSNGIAVIQDFFDAEMDDKKNDICSFQFNFPRDSTFYDQIREGRFVRWNDTVFIIRIIEEYTQGKQHYVSVQAEHIMFELLDAFEPNFASVQNGKPADVLAGILNGTRFQAKSQLSDVFKVNIPQTKGAKLSIIDELVKDIYAIRVCTGLPDSSGMFTITLLPAEGESVAELIHNRKNTNQVTRIIDGKSVITRLYPYGSDGLTLEEHPDTNGNLYIDADTIGDYKLPREASVSFDNIADVQSLYQAAKDYLERNKDPKISYEVDVDFLEKDIGTGDRVLVIDEELDVRFQMLVTETTIVPYGNGVQRTVTLEEMIPSADRLIADIMLKQETDTGIRRGNVWTEFVTVPFSNEETTIDFSVPFKTKPVINCTVIGSESIQPTVEYIQSTLQDIPVYTGCKIHAPSGSGQQFCMLAFGRV</sequence>
<dbReference type="RefSeq" id="WP_380712696.1">
    <property type="nucleotide sequence ID" value="NZ_JBHUML010000002.1"/>
</dbReference>
<evidence type="ECO:0000313" key="4">
    <source>
        <dbReference type="Proteomes" id="UP001597520"/>
    </source>
</evidence>
<dbReference type="Pfam" id="PF18994">
    <property type="entry name" value="Prophage_tailD1"/>
    <property type="match status" value="1"/>
</dbReference>
<evidence type="ECO:0000313" key="3">
    <source>
        <dbReference type="EMBL" id="MFD2705452.1"/>
    </source>
</evidence>
<dbReference type="InterPro" id="IPR007119">
    <property type="entry name" value="Phage_tail_spike_N"/>
</dbReference>
<reference evidence="4" key="1">
    <citation type="journal article" date="2019" name="Int. J. Syst. Evol. Microbiol.">
        <title>The Global Catalogue of Microorganisms (GCM) 10K type strain sequencing project: providing services to taxonomists for standard genome sequencing and annotation.</title>
        <authorList>
            <consortium name="The Broad Institute Genomics Platform"/>
            <consortium name="The Broad Institute Genome Sequencing Center for Infectious Disease"/>
            <person name="Wu L."/>
            <person name="Ma J."/>
        </authorList>
    </citation>
    <scope>NUCLEOTIDE SEQUENCE [LARGE SCALE GENOMIC DNA]</scope>
    <source>
        <strain evidence="4">KCTC 33792</strain>
    </source>
</reference>
<accession>A0ABW5T259</accession>